<dbReference type="InterPro" id="IPR025684">
    <property type="entry name" value="SprA_N_dom"/>
</dbReference>
<evidence type="ECO:0000313" key="3">
    <source>
        <dbReference type="EMBL" id="SCQ22173.1"/>
    </source>
</evidence>
<dbReference type="NCBIfam" id="TIGR04189">
    <property type="entry name" value="surface_SprA"/>
    <property type="match status" value="1"/>
</dbReference>
<dbReference type="InterPro" id="IPR026377">
    <property type="entry name" value="Cell_surface_SprA"/>
</dbReference>
<evidence type="ECO:0000313" key="4">
    <source>
        <dbReference type="Proteomes" id="UP000182057"/>
    </source>
</evidence>
<feature type="domain" description="Gliding motility protein SprA N-terminal" evidence="2">
    <location>
        <begin position="75"/>
        <end position="357"/>
    </location>
</feature>
<dbReference type="Pfam" id="PF14349">
    <property type="entry name" value="SprA_N"/>
    <property type="match status" value="2"/>
</dbReference>
<feature type="region of interest" description="Disordered" evidence="1">
    <location>
        <begin position="1908"/>
        <end position="1932"/>
    </location>
</feature>
<dbReference type="RefSeq" id="WP_074449906.1">
    <property type="nucleotide sequence ID" value="NZ_FMMM01000057.1"/>
</dbReference>
<accession>A0A1D3UQ62</accession>
<dbReference type="Proteomes" id="UP000182057">
    <property type="component" value="Unassembled WGS sequence"/>
</dbReference>
<evidence type="ECO:0000256" key="1">
    <source>
        <dbReference type="SAM" id="MobiDB-lite"/>
    </source>
</evidence>
<feature type="domain" description="Gliding motility protein SprA N-terminal" evidence="2">
    <location>
        <begin position="1081"/>
        <end position="1614"/>
    </location>
</feature>
<dbReference type="OrthoDB" id="9806090at2"/>
<evidence type="ECO:0000259" key="2">
    <source>
        <dbReference type="Pfam" id="PF14349"/>
    </source>
</evidence>
<feature type="region of interest" description="Disordered" evidence="1">
    <location>
        <begin position="1137"/>
        <end position="1156"/>
    </location>
</feature>
<reference evidence="3 4" key="1">
    <citation type="submission" date="2016-09" db="EMBL/GenBank/DDBJ databases">
        <authorList>
            <person name="Capua I."/>
            <person name="De Benedictis P."/>
            <person name="Joannis T."/>
            <person name="Lombin L.H."/>
            <person name="Cattoli G."/>
        </authorList>
    </citation>
    <scope>NUCLEOTIDE SEQUENCE [LARGE SCALE GENOMIC DNA]</scope>
    <source>
        <strain evidence="3 4">UB20</strain>
    </source>
</reference>
<proteinExistence type="predicted"/>
<sequence>MKKSFRHSFRLFFVGIGTSVCMLSQGLAQQTTTQTAPNDTLLKSRYPISKTVPQEYKELTRQSPADLRDPENLKTSIEYDLHTGMYIIRTKVGDMELGTPLTLTPEEYQDYSMQESMRAYYRQKNEESFRESANGQFNFMDMQFNIGDAGKIFGPGGVRVRSQGTAELKLGLKSSGTKNPSLPERSRSRTFFNFDNNVQLNMQATVGTKVNFGLNYNTQSSFDFDASRLNLAYAGDEDEIIKNIEAGNVSLNTGNSLIRGGAALFGIKAELQFGKLRVNALLAQQNSESKTISSKGGVQMTDFEINIDDYDENRHFFLAHYFRDHYDEAMAKLPYISSSVSIKRIEVWVLNKRSNYNDARNIVAFSDLGEHHHIFNPKVQPSGSVSVPYNKANTLYNDLIENYKDARNINRVGQTLEGFLEGGTDFVKMESARKLSPSEYKLNEQLGYLSLQSQLQQDECLAVAFEYMYGGTSYQVGEISTDDKENTSRCLYVKLLRGVNMSPNMPFWNLMMRNVYWLNASSVQKDKFKLDVVYQSDTTGTYVYSIQEGNIAGKTLLQVMNLDRLDANNEPVPNGNGYFDFVEGYTVSSFNGRIFFPVVEPFGSHLRKAIGNDAIADKYVFQELYTLTKTAAQQIAEKNKFKLRGKYRASSSSEISLGATNVARGSVVVMADGVKLTENVDYTVDYVSGTVTILNESIIAGNRSISVSLENQSVYNMQRKTMMGVDLSYEFSKNFTMGATLMHLSEMPLTTKTTIGDESIKNTLWGANLAYKGESQWLTNMVDKLPLLNLTQPSPISFNAEFAHLIAGHYENKNTGKHSYLDDFESTQSSFDLLNPYPWALASVPYDNTAGALFPEASLVNNIEYGKNRALFAWYYIDGIFTRPSSSLRPHHISDDDISNHYVRAISYSEIYPNKELAYNENSTLYALNLAYYPNERGPYNLDADGINPDGTLTNPQKRWGGMMRKLEQTDFETANIEYIEFWLMDPFIYNRETANGGDLYFNLGELSEDILKDEKKFFENGLPINGDRSQVDTTVWGKIPIQQSTVYAFDNTAGARRLQDVGLNGLTTEEEKTFPAYQNYVEKVKRKVSAETLLSWENNPFSPINDPAGDNYHYFRGSDYDRDEVDILTRYKRYNGTEGNSTAAEDSPERYDVSSKTVPDVEDLNNDNTLNDQNEKYYEYKVSIRPKDMVVGSNYIVNQRRVKVKLPNGRSDTTSTSVTWYQFKIPVKEYQRKIGSIQDFRSIRFMRVYMTGFQEQTVLRLGTFELVRGEWRTYLQDLSNPNAPPSINGTLDITSVNIEENGDRQPVNYILPPGITRMTDPSQPQLRQQNEQALSMKVTNLGSQDARAIYKKTNYDMRRYKRLQLFVHAEKFINDVTSLNNGELSVFLRLGSDYKNNYYEYEVPLNLTPAGHYNNSSENDRQTVWPAENMIDFRMEVLTNLKMRRNRARREGQSDVSFARLYSEYDPDRQLNKISVIGNPSLAEVKTIMIGVRNNSKDIKSGEIWVNELRMTDFDEQGGWAANGALSIALSDFGTFNATGHIETAGFGRIDQSIGERNMDDYLQYAVSTSMQLGKFFPEKAQVHLPLHYAYSRETVSPQYNPLDQDVKLNDALGLLDSKAEKDSLKSLSQQQVTTKSIALNNVQVNIKSKNPMPYDPANFSMSYAYNERKRTDPETVYETTKNYQGNLSYVYTPYAKPFQPFENIEKNNGYTRYIKQFALNYLPSNISFQTSILRNYYEIQLRNLDLLSSGTNTIPVSFSQQFYWDRSFNIRLNPLNNLSIDFSAGTNARIEEPHVQVNKKLNPHAYEVWKDSVKKSIAELGTPLAYDQTFNVTYTLPLQYIPVLDWMGGSMSYNATYNWERGSFVDRDIKTGNSIKNQRQVNLQGSMNFQSFYNKNRFLRKINQKYGSAAESNRRTQEDKNRKKQKKKFETTIQLSPDSGTIVNHGLMIRKFTRIVARRTDDSTLYKIDYKPVDYARIRINNRDSVELHLTMYPAPPQEETPAYKALEYTTRFLMMARRIHIQYGLSDGMLIPGFEPMIGDWVGQANTPFGNAPGWGFAFGDVRESYIQEAANKNWLIMDKNNVKPARINSSKTLTATATLEPALGLKIDLNTTRVDSRDTEISYMFDGMPTLYGGTFTMTTVAFGNAFASLGNASNGYESKTFREFLNHRSIIASRLEEKYAATRYPNAGFLANSSLADQPYNPEKGNVSRNSSDVLIPAFLAAYTGKDPKKIELTAFPKALANLLPNWRISYDGLIQLPFIKKHFKNMVLSHQYRCVYSVGTYQSYPKWVSAGSHHLGYIPDTQTDAPIPSSAFAITSVSLTEGFNPLLGIDATFLNNVTTGLKYQKTRNLNLNISSYQIVEAHSNEFVISLGYKYADFNKVLKMRKKNNFNNDLTLRFDYARRKTQALIRKIEDGYTQMTSGAMTQSLQFSADYALSKSITLRAYYDLQINTPLVSSASYPTSNSDYGISIRLSLTQ</sequence>
<dbReference type="EMBL" id="FMMM01000057">
    <property type="protein sequence ID" value="SCQ22173.1"/>
    <property type="molecule type" value="Genomic_DNA"/>
</dbReference>
<organism evidence="3 4">
    <name type="scientific">Tannerella forsythia</name>
    <name type="common">Bacteroides forsythus</name>
    <dbReference type="NCBI Taxonomy" id="28112"/>
    <lineage>
        <taxon>Bacteria</taxon>
        <taxon>Pseudomonadati</taxon>
        <taxon>Bacteroidota</taxon>
        <taxon>Bacteroidia</taxon>
        <taxon>Bacteroidales</taxon>
        <taxon>Tannerellaceae</taxon>
        <taxon>Tannerella</taxon>
    </lineage>
</organism>
<protein>
    <recommendedName>
        <fullName evidence="2">Gliding motility protein SprA N-terminal domain-containing protein</fullName>
    </recommendedName>
</protein>
<gene>
    <name evidence="3" type="ORF">TFUB20_01625</name>
</gene>
<feature type="compositionally biased region" description="Basic and acidic residues" evidence="1">
    <location>
        <begin position="1914"/>
        <end position="1923"/>
    </location>
</feature>
<name>A0A1D3UQ62_TANFO</name>